<dbReference type="Proteomes" id="UP000247465">
    <property type="component" value="Chromosome"/>
</dbReference>
<keyword evidence="5 6" id="KW-0804">Transcription</keyword>
<dbReference type="Pfam" id="PF01709">
    <property type="entry name" value="Transcrip_reg"/>
    <property type="match status" value="1"/>
</dbReference>
<comment type="subcellular location">
    <subcellularLocation>
        <location evidence="6">Cytoplasm</location>
    </subcellularLocation>
</comment>
<dbReference type="InterPro" id="IPR029072">
    <property type="entry name" value="YebC-like"/>
</dbReference>
<dbReference type="Pfam" id="PF20772">
    <property type="entry name" value="TACO1_YebC_N"/>
    <property type="match status" value="1"/>
</dbReference>
<dbReference type="InterPro" id="IPR048300">
    <property type="entry name" value="TACO1_YebC-like_2nd/3rd_dom"/>
</dbReference>
<dbReference type="PANTHER" id="PTHR12532">
    <property type="entry name" value="TRANSLATIONAL ACTIVATOR OF CYTOCHROME C OXIDASE 1"/>
    <property type="match status" value="1"/>
</dbReference>
<dbReference type="NCBIfam" id="TIGR01033">
    <property type="entry name" value="YebC/PmpR family DNA-binding transcriptional regulator"/>
    <property type="match status" value="1"/>
</dbReference>
<dbReference type="GO" id="GO:0003677">
    <property type="term" value="F:DNA binding"/>
    <property type="evidence" value="ECO:0007669"/>
    <property type="project" value="UniProtKB-UniRule"/>
</dbReference>
<organism evidence="9 10">
    <name type="scientific">Candidatus Moanibacter tarae</name>
    <dbReference type="NCBI Taxonomy" id="2200854"/>
    <lineage>
        <taxon>Bacteria</taxon>
        <taxon>Pseudomonadati</taxon>
        <taxon>Verrucomicrobiota</taxon>
        <taxon>Opitutia</taxon>
        <taxon>Puniceicoccales</taxon>
        <taxon>Puniceicoccales incertae sedis</taxon>
        <taxon>Candidatus Moanibacter</taxon>
    </lineage>
</organism>
<evidence type="ECO:0000313" key="9">
    <source>
        <dbReference type="EMBL" id="AWT60816.1"/>
    </source>
</evidence>
<dbReference type="FunFam" id="1.10.10.200:FF:000002">
    <property type="entry name" value="Probable transcriptional regulatory protein CLM62_37755"/>
    <property type="match status" value="1"/>
</dbReference>
<dbReference type="NCBIfam" id="NF001030">
    <property type="entry name" value="PRK00110.1"/>
    <property type="match status" value="1"/>
</dbReference>
<dbReference type="InterPro" id="IPR026564">
    <property type="entry name" value="Transcrip_reg_TACO1-like_dom3"/>
</dbReference>
<sequence>MSGHSKWATTRRHKAVVDAKRGKLFSVLAKELTLAARGSGGNPEFNPRLRTLLNKAKTANMPSENIDRAVKKGTGELPGMTFEELTYEGYGPGGVGLIVEVATDNKNRSASAVRSTFTKAGGNLAGTGALAFNFQKQGQFLIGLEKTNEDNLMEAVLDYGAEDIRAEEDHFEVLCPIGDFDSVAQALERAGIESESSELAWVPNSLISVGDGDTAKKVLRLIEELEELEDVQHVYANYDIDDSILGESRN</sequence>
<keyword evidence="3 6" id="KW-0805">Transcription regulation</keyword>
<keyword evidence="2 6" id="KW-0963">Cytoplasm</keyword>
<dbReference type="Gene3D" id="1.10.10.200">
    <property type="match status" value="1"/>
</dbReference>
<evidence type="ECO:0000259" key="7">
    <source>
        <dbReference type="Pfam" id="PF01709"/>
    </source>
</evidence>
<evidence type="ECO:0000256" key="6">
    <source>
        <dbReference type="HAMAP-Rule" id="MF_00693"/>
    </source>
</evidence>
<accession>A0A2Z4AHT9</accession>
<evidence type="ECO:0000256" key="3">
    <source>
        <dbReference type="ARBA" id="ARBA00023015"/>
    </source>
</evidence>
<keyword evidence="4 6" id="KW-0238">DNA-binding</keyword>
<dbReference type="KEGG" id="mtar:DF168_02038"/>
<dbReference type="InterPro" id="IPR002876">
    <property type="entry name" value="Transcrip_reg_TACO1-like"/>
</dbReference>
<dbReference type="PANTHER" id="PTHR12532:SF6">
    <property type="entry name" value="TRANSCRIPTIONAL REGULATORY PROTEIN YEBC-RELATED"/>
    <property type="match status" value="1"/>
</dbReference>
<evidence type="ECO:0000256" key="4">
    <source>
        <dbReference type="ARBA" id="ARBA00023125"/>
    </source>
</evidence>
<comment type="similarity">
    <text evidence="1 6">Belongs to the TACO1 family.</text>
</comment>
<feature type="domain" description="TACO1/YebC-like second and third" evidence="7">
    <location>
        <begin position="82"/>
        <end position="238"/>
    </location>
</feature>
<dbReference type="NCBIfam" id="NF009044">
    <property type="entry name" value="PRK12378.1"/>
    <property type="match status" value="1"/>
</dbReference>
<evidence type="ECO:0000256" key="1">
    <source>
        <dbReference type="ARBA" id="ARBA00008724"/>
    </source>
</evidence>
<dbReference type="AlphaFoldDB" id="A0A2Z4AHT9"/>
<evidence type="ECO:0000256" key="5">
    <source>
        <dbReference type="ARBA" id="ARBA00023163"/>
    </source>
</evidence>
<protein>
    <recommendedName>
        <fullName evidence="6">Probable transcriptional regulatory protein DF168_02038</fullName>
    </recommendedName>
</protein>
<dbReference type="InterPro" id="IPR017856">
    <property type="entry name" value="Integrase-like_N"/>
</dbReference>
<dbReference type="GO" id="GO:0005829">
    <property type="term" value="C:cytosol"/>
    <property type="evidence" value="ECO:0007669"/>
    <property type="project" value="TreeGrafter"/>
</dbReference>
<name>A0A2Z4AHT9_9BACT</name>
<gene>
    <name evidence="9" type="ORF">DF168_02038</name>
</gene>
<evidence type="ECO:0000259" key="8">
    <source>
        <dbReference type="Pfam" id="PF20772"/>
    </source>
</evidence>
<dbReference type="Gene3D" id="3.30.70.980">
    <property type="match status" value="2"/>
</dbReference>
<proteinExistence type="inferred from homology"/>
<feature type="domain" description="TACO1/YebC-like N-terminal" evidence="8">
    <location>
        <begin position="5"/>
        <end position="76"/>
    </location>
</feature>
<dbReference type="SUPFAM" id="SSF75625">
    <property type="entry name" value="YebC-like"/>
    <property type="match status" value="1"/>
</dbReference>
<dbReference type="EMBL" id="CP029803">
    <property type="protein sequence ID" value="AWT60816.1"/>
    <property type="molecule type" value="Genomic_DNA"/>
</dbReference>
<dbReference type="InterPro" id="IPR049083">
    <property type="entry name" value="TACO1_YebC_N"/>
</dbReference>
<dbReference type="HAMAP" id="MF_00693">
    <property type="entry name" value="Transcrip_reg_TACO1"/>
    <property type="match status" value="1"/>
</dbReference>
<dbReference type="GO" id="GO:0006355">
    <property type="term" value="P:regulation of DNA-templated transcription"/>
    <property type="evidence" value="ECO:0007669"/>
    <property type="project" value="UniProtKB-UniRule"/>
</dbReference>
<reference evidence="9 10" key="1">
    <citation type="submission" date="2018-06" db="EMBL/GenBank/DDBJ databases">
        <title>Draft Genome Sequence of a Novel Marine Bacterium Related to the Verrucomicrobia.</title>
        <authorList>
            <person name="Vosseberg J."/>
            <person name="Martijn J."/>
            <person name="Ettema T.J.G."/>
        </authorList>
    </citation>
    <scope>NUCLEOTIDE SEQUENCE [LARGE SCALE GENOMIC DNA]</scope>
    <source>
        <strain evidence="9">TARA_B100001123</strain>
    </source>
</reference>
<evidence type="ECO:0000256" key="2">
    <source>
        <dbReference type="ARBA" id="ARBA00022490"/>
    </source>
</evidence>
<evidence type="ECO:0000313" key="10">
    <source>
        <dbReference type="Proteomes" id="UP000247465"/>
    </source>
</evidence>